<keyword evidence="2" id="KW-0472">Membrane</keyword>
<comment type="subcellular location">
    <subcellularLocation>
        <location evidence="2">Cell outer membrane</location>
        <topology evidence="2">Lipid-anchor</topology>
    </subcellularLocation>
</comment>
<dbReference type="PROSITE" id="PS51257">
    <property type="entry name" value="PROKAR_LIPOPROTEIN"/>
    <property type="match status" value="1"/>
</dbReference>
<comment type="similarity">
    <text evidence="1 2">Belongs to the outer membrane factor (OMF) (TC 1.B.17) family.</text>
</comment>
<dbReference type="GO" id="GO:0009279">
    <property type="term" value="C:cell outer membrane"/>
    <property type="evidence" value="ECO:0007669"/>
    <property type="project" value="UniProtKB-SubCell"/>
</dbReference>
<evidence type="ECO:0000313" key="4">
    <source>
        <dbReference type="EMBL" id="BBL72710.1"/>
    </source>
</evidence>
<evidence type="ECO:0000256" key="1">
    <source>
        <dbReference type="ARBA" id="ARBA00007613"/>
    </source>
</evidence>
<keyword evidence="5" id="KW-1185">Reference proteome</keyword>
<evidence type="ECO:0000256" key="3">
    <source>
        <dbReference type="SAM" id="Coils"/>
    </source>
</evidence>
<name>A0A8D4VRC1_9GAMM</name>
<dbReference type="InterPro" id="IPR010131">
    <property type="entry name" value="MdtP/NodT-like"/>
</dbReference>
<protein>
    <submittedName>
        <fullName evidence="4">RND transporter</fullName>
    </submittedName>
</protein>
<keyword evidence="3" id="KW-0175">Coiled coil</keyword>
<accession>A0A8D4VRC1</accession>
<sequence length="475" mass="52084">MRPEAGYLLLLCGLAGCTVGPDYREPAASVPDRWQADLQAADALRPVERESLKDWWKRFGDTRLNRLMDLALTGNLDLKMALARVGQARAERRGTRAELFPKVDVAADAQRNVNPFPGFAPGLKFNLFELGFDALWEIDLFGRQQRRLEAASAELDAATEDYAQALVTLSADLARGYIDYRSLQNQLRITRANLEAQRHTLKLTEKLFNEGVGTRHDVVRARAQTEGTEARLPALEAQLIAAQRQLELLLGKPPGALAAELEAPAAVPVAQGRDILASPAETIGRRPDIRIAERRLAAATAMQGAATAELFPKVSLSAFLGLRNTDIESLFKSAAFSYGTAANFMQPLLNFGRIRAGIDLAEAKQQEAYLAYEKAVLDALRETETAMTRYLKEEVRRQTLALSTADLRESLRLAQRRYTEGVASFLDVLDAQRDLYAADIELARSEAEASTNLIAVYKALGGGANAAPPHNPEGT</sequence>
<proteinExistence type="inferred from homology"/>
<dbReference type="PANTHER" id="PTHR30203:SF25">
    <property type="entry name" value="OUTER MEMBRANE PROTEIN-RELATED"/>
    <property type="match status" value="1"/>
</dbReference>
<gene>
    <name evidence="4" type="ORF">MoryE10_33160</name>
</gene>
<dbReference type="Proteomes" id="UP000824988">
    <property type="component" value="Chromosome"/>
</dbReference>
<dbReference type="RefSeq" id="WP_221047718.1">
    <property type="nucleotide sequence ID" value="NZ_AP019782.1"/>
</dbReference>
<keyword evidence="2" id="KW-0449">Lipoprotein</keyword>
<dbReference type="PANTHER" id="PTHR30203">
    <property type="entry name" value="OUTER MEMBRANE CATION EFFLUX PROTEIN"/>
    <property type="match status" value="1"/>
</dbReference>
<dbReference type="AlphaFoldDB" id="A0A8D4VRC1"/>
<dbReference type="InterPro" id="IPR003423">
    <property type="entry name" value="OMP_efflux"/>
</dbReference>
<evidence type="ECO:0000313" key="5">
    <source>
        <dbReference type="Proteomes" id="UP000824988"/>
    </source>
</evidence>
<organism evidence="4 5">
    <name type="scientific">Methylogaea oryzae</name>
    <dbReference type="NCBI Taxonomy" id="1295382"/>
    <lineage>
        <taxon>Bacteria</taxon>
        <taxon>Pseudomonadati</taxon>
        <taxon>Pseudomonadota</taxon>
        <taxon>Gammaproteobacteria</taxon>
        <taxon>Methylococcales</taxon>
        <taxon>Methylococcaceae</taxon>
        <taxon>Methylogaea</taxon>
    </lineage>
</organism>
<dbReference type="GO" id="GO:0015562">
    <property type="term" value="F:efflux transmembrane transporter activity"/>
    <property type="evidence" value="ECO:0007669"/>
    <property type="project" value="InterPro"/>
</dbReference>
<keyword evidence="2" id="KW-0812">Transmembrane</keyword>
<dbReference type="Pfam" id="PF02321">
    <property type="entry name" value="OEP"/>
    <property type="match status" value="2"/>
</dbReference>
<feature type="coiled-coil region" evidence="3">
    <location>
        <begin position="141"/>
        <end position="200"/>
    </location>
</feature>
<dbReference type="EMBL" id="AP019782">
    <property type="protein sequence ID" value="BBL72710.1"/>
    <property type="molecule type" value="Genomic_DNA"/>
</dbReference>
<keyword evidence="2" id="KW-0564">Palmitate</keyword>
<reference evidence="4" key="1">
    <citation type="submission" date="2019-06" db="EMBL/GenBank/DDBJ databases">
        <title>Complete genome sequence of Methylogaea oryzae strain JCM16910.</title>
        <authorList>
            <person name="Asakawa S."/>
        </authorList>
    </citation>
    <scope>NUCLEOTIDE SEQUENCE</scope>
    <source>
        <strain evidence="4">E10</strain>
    </source>
</reference>
<evidence type="ECO:0000256" key="2">
    <source>
        <dbReference type="RuleBase" id="RU362097"/>
    </source>
</evidence>
<keyword evidence="2" id="KW-1134">Transmembrane beta strand</keyword>
<dbReference type="KEGG" id="moz:MoryE10_33160"/>
<dbReference type="NCBIfam" id="TIGR01845">
    <property type="entry name" value="outer_NodT"/>
    <property type="match status" value="1"/>
</dbReference>